<feature type="region of interest" description="Disordered" evidence="1">
    <location>
        <begin position="94"/>
        <end position="116"/>
    </location>
</feature>
<sequence length="129" mass="13623">MSNTLTLTLRLIAATLGAYAMAVASSLAMVPLFIKLLNSLLADAVYAATMWSYVVFFAVFICAFSVSSIRRLYLGLLVSGALCLAIHFAFVSESANSSTTGSSNTGKKAESVHTPTKKIVQLTHAKAGK</sequence>
<protein>
    <recommendedName>
        <fullName evidence="5">DUF3649 domain-containing protein</fullName>
    </recommendedName>
</protein>
<feature type="transmembrane region" description="Helical" evidence="2">
    <location>
        <begin position="44"/>
        <end position="65"/>
    </location>
</feature>
<evidence type="ECO:0000313" key="4">
    <source>
        <dbReference type="Proteomes" id="UP000256478"/>
    </source>
</evidence>
<keyword evidence="2" id="KW-1133">Transmembrane helix</keyword>
<evidence type="ECO:0000256" key="1">
    <source>
        <dbReference type="SAM" id="MobiDB-lite"/>
    </source>
</evidence>
<keyword evidence="2" id="KW-0812">Transmembrane</keyword>
<feature type="transmembrane region" description="Helical" evidence="2">
    <location>
        <begin position="72"/>
        <end position="90"/>
    </location>
</feature>
<dbReference type="Proteomes" id="UP000256478">
    <property type="component" value="Unassembled WGS sequence"/>
</dbReference>
<dbReference type="RefSeq" id="WP_116007036.1">
    <property type="nucleotide sequence ID" value="NZ_QUOU01000001.1"/>
</dbReference>
<dbReference type="AlphaFoldDB" id="A0A3E0TNB5"/>
<feature type="compositionally biased region" description="Low complexity" evidence="1">
    <location>
        <begin position="94"/>
        <end position="106"/>
    </location>
</feature>
<dbReference type="EMBL" id="QUOU01000001">
    <property type="protein sequence ID" value="REL25913.1"/>
    <property type="molecule type" value="Genomic_DNA"/>
</dbReference>
<reference evidence="3 4" key="1">
    <citation type="submission" date="2018-08" db="EMBL/GenBank/DDBJ databases">
        <title>Thalassotalea euphylliae genome.</title>
        <authorList>
            <person name="Summers S."/>
            <person name="Rice S.A."/>
            <person name="Freckelton M.L."/>
            <person name="Nedved B.T."/>
            <person name="Hadfield M.G."/>
        </authorList>
    </citation>
    <scope>NUCLEOTIDE SEQUENCE [LARGE SCALE GENOMIC DNA]</scope>
    <source>
        <strain evidence="3 4">H1</strain>
    </source>
</reference>
<keyword evidence="2" id="KW-0472">Membrane</keyword>
<comment type="caution">
    <text evidence="3">The sequence shown here is derived from an EMBL/GenBank/DDBJ whole genome shotgun (WGS) entry which is preliminary data.</text>
</comment>
<name>A0A3E0TNB5_9GAMM</name>
<dbReference type="OrthoDB" id="9970312at2"/>
<evidence type="ECO:0008006" key="5">
    <source>
        <dbReference type="Google" id="ProtNLM"/>
    </source>
</evidence>
<proteinExistence type="predicted"/>
<accession>A0A3E0TNB5</accession>
<organism evidence="3 4">
    <name type="scientific">Thalassotalea euphylliae</name>
    <dbReference type="NCBI Taxonomy" id="1655234"/>
    <lineage>
        <taxon>Bacteria</taxon>
        <taxon>Pseudomonadati</taxon>
        <taxon>Pseudomonadota</taxon>
        <taxon>Gammaproteobacteria</taxon>
        <taxon>Alteromonadales</taxon>
        <taxon>Colwelliaceae</taxon>
        <taxon>Thalassotalea</taxon>
    </lineage>
</organism>
<gene>
    <name evidence="3" type="ORF">DXX93_04595</name>
</gene>
<evidence type="ECO:0000313" key="3">
    <source>
        <dbReference type="EMBL" id="REL25913.1"/>
    </source>
</evidence>
<evidence type="ECO:0000256" key="2">
    <source>
        <dbReference type="SAM" id="Phobius"/>
    </source>
</evidence>